<dbReference type="SMART" id="SM00388">
    <property type="entry name" value="HisKA"/>
    <property type="match status" value="1"/>
</dbReference>
<comment type="caution">
    <text evidence="10">The sequence shown here is derived from an EMBL/GenBank/DDBJ whole genome shotgun (WGS) entry which is preliminary data.</text>
</comment>
<organism evidence="10 11">
    <name type="scientific">Fibrivirga algicola</name>
    <dbReference type="NCBI Taxonomy" id="2950420"/>
    <lineage>
        <taxon>Bacteria</taxon>
        <taxon>Pseudomonadati</taxon>
        <taxon>Bacteroidota</taxon>
        <taxon>Cytophagia</taxon>
        <taxon>Cytophagales</taxon>
        <taxon>Spirosomataceae</taxon>
        <taxon>Fibrivirga</taxon>
    </lineage>
</organism>
<dbReference type="InterPro" id="IPR000014">
    <property type="entry name" value="PAS"/>
</dbReference>
<evidence type="ECO:0000256" key="1">
    <source>
        <dbReference type="ARBA" id="ARBA00000085"/>
    </source>
</evidence>
<keyword evidence="6" id="KW-0472">Membrane</keyword>
<evidence type="ECO:0000259" key="8">
    <source>
        <dbReference type="PROSITE" id="PS50109"/>
    </source>
</evidence>
<dbReference type="PROSITE" id="PS50109">
    <property type="entry name" value="HIS_KIN"/>
    <property type="match status" value="1"/>
</dbReference>
<evidence type="ECO:0000256" key="5">
    <source>
        <dbReference type="ARBA" id="ARBA00022777"/>
    </source>
</evidence>
<dbReference type="SUPFAM" id="SSF55874">
    <property type="entry name" value="ATPase domain of HSP90 chaperone/DNA topoisomerase II/histidine kinase"/>
    <property type="match status" value="1"/>
</dbReference>
<keyword evidence="3" id="KW-0597">Phosphoprotein</keyword>
<dbReference type="InterPro" id="IPR036097">
    <property type="entry name" value="HisK_dim/P_sf"/>
</dbReference>
<name>A0ABX0QBS4_9BACT</name>
<feature type="coiled-coil region" evidence="7">
    <location>
        <begin position="136"/>
        <end position="167"/>
    </location>
</feature>
<dbReference type="PROSITE" id="PS50112">
    <property type="entry name" value="PAS"/>
    <property type="match status" value="1"/>
</dbReference>
<dbReference type="Proteomes" id="UP000606008">
    <property type="component" value="Unassembled WGS sequence"/>
</dbReference>
<dbReference type="CDD" id="cd00130">
    <property type="entry name" value="PAS"/>
    <property type="match status" value="1"/>
</dbReference>
<evidence type="ECO:0000256" key="6">
    <source>
        <dbReference type="ARBA" id="ARBA00023136"/>
    </source>
</evidence>
<dbReference type="NCBIfam" id="TIGR00229">
    <property type="entry name" value="sensory_box"/>
    <property type="match status" value="1"/>
</dbReference>
<dbReference type="InterPro" id="IPR003661">
    <property type="entry name" value="HisK_dim/P_dom"/>
</dbReference>
<evidence type="ECO:0000259" key="9">
    <source>
        <dbReference type="PROSITE" id="PS50112"/>
    </source>
</evidence>
<dbReference type="Pfam" id="PF02518">
    <property type="entry name" value="HATPase_c"/>
    <property type="match status" value="1"/>
</dbReference>
<evidence type="ECO:0000313" key="11">
    <source>
        <dbReference type="Proteomes" id="UP000606008"/>
    </source>
</evidence>
<sequence>MQDTMALLPCGIMVLNLESFILSLNPYACALLGYQEDELVGKRVDVILTLPSRIYFQTHLYPLIALKTIANELYLTLQTRSKAPIPVLINAVRQEHNGETLTFFSFMSVNQRHQYEQDLLSAKRTAENELLRNERLLAIQKKLEEHQAELDRKVSQLKQRNDELEQFGKIISHDLQEPLRKILVFADLLQQKSTEDRLDMAKMALSGIGKTSTRLRQLIRDLQLYFSQSTHLPQTVPVCLNEIVQQVIQEYESASVRFEVTTLPDVIGVEAELVSLFKHLIDNAVKFRRGGAGAVVHISGTVAGHNSFRITPDKYNYVDYAHIVVSDNGIGFNPRQRKEVFLVMKKLNPNTPGIGLGLALAKKIVERHNGQITAESAEGTGTTITVLLPVR</sequence>
<feature type="domain" description="PAS" evidence="9">
    <location>
        <begin position="1"/>
        <end position="42"/>
    </location>
</feature>
<evidence type="ECO:0000256" key="2">
    <source>
        <dbReference type="ARBA" id="ARBA00012438"/>
    </source>
</evidence>
<dbReference type="PRINTS" id="PR00344">
    <property type="entry name" value="BCTRLSENSOR"/>
</dbReference>
<reference evidence="11" key="2">
    <citation type="submission" date="2023-07" db="EMBL/GenBank/DDBJ databases">
        <authorList>
            <person name="Jung D.-H."/>
        </authorList>
    </citation>
    <scope>NUCLEOTIDE SEQUENCE [LARGE SCALE GENOMIC DNA]</scope>
    <source>
        <strain evidence="11">JA-25</strain>
    </source>
</reference>
<dbReference type="PANTHER" id="PTHR42878:SF15">
    <property type="entry name" value="BACTERIOPHYTOCHROME"/>
    <property type="match status" value="1"/>
</dbReference>
<dbReference type="InterPro" id="IPR004358">
    <property type="entry name" value="Sig_transdc_His_kin-like_C"/>
</dbReference>
<dbReference type="Gene3D" id="3.30.450.20">
    <property type="entry name" value="PAS domain"/>
    <property type="match status" value="1"/>
</dbReference>
<dbReference type="PANTHER" id="PTHR42878">
    <property type="entry name" value="TWO-COMPONENT HISTIDINE KINASE"/>
    <property type="match status" value="1"/>
</dbReference>
<dbReference type="Gene3D" id="1.10.287.130">
    <property type="match status" value="1"/>
</dbReference>
<dbReference type="SMART" id="SM00387">
    <property type="entry name" value="HATPase_c"/>
    <property type="match status" value="1"/>
</dbReference>
<protein>
    <recommendedName>
        <fullName evidence="2">histidine kinase</fullName>
        <ecNumber evidence="2">2.7.13.3</ecNumber>
    </recommendedName>
</protein>
<evidence type="ECO:0000256" key="3">
    <source>
        <dbReference type="ARBA" id="ARBA00022553"/>
    </source>
</evidence>
<evidence type="ECO:0000256" key="4">
    <source>
        <dbReference type="ARBA" id="ARBA00022679"/>
    </source>
</evidence>
<keyword evidence="5" id="KW-0418">Kinase</keyword>
<feature type="domain" description="Histidine kinase" evidence="8">
    <location>
        <begin position="170"/>
        <end position="391"/>
    </location>
</feature>
<keyword evidence="11" id="KW-1185">Reference proteome</keyword>
<dbReference type="EC" id="2.7.13.3" evidence="2"/>
<dbReference type="Pfam" id="PF00512">
    <property type="entry name" value="HisKA"/>
    <property type="match status" value="1"/>
</dbReference>
<dbReference type="InterPro" id="IPR035965">
    <property type="entry name" value="PAS-like_dom_sf"/>
</dbReference>
<dbReference type="InterPro" id="IPR050351">
    <property type="entry name" value="BphY/WalK/GraS-like"/>
</dbReference>
<dbReference type="CDD" id="cd00082">
    <property type="entry name" value="HisKA"/>
    <property type="match status" value="1"/>
</dbReference>
<keyword evidence="7" id="KW-0175">Coiled coil</keyword>
<accession>A0ABX0QBS4</accession>
<reference evidence="11" key="1">
    <citation type="submission" date="2019-09" db="EMBL/GenBank/DDBJ databases">
        <authorList>
            <person name="Jung D.-H."/>
        </authorList>
    </citation>
    <scope>NUCLEOTIDE SEQUENCE [LARGE SCALE GENOMIC DNA]</scope>
    <source>
        <strain evidence="11">JA-25</strain>
    </source>
</reference>
<dbReference type="EMBL" id="WAEL01000002">
    <property type="protein sequence ID" value="NID09589.1"/>
    <property type="molecule type" value="Genomic_DNA"/>
</dbReference>
<dbReference type="InterPro" id="IPR003594">
    <property type="entry name" value="HATPase_dom"/>
</dbReference>
<comment type="catalytic activity">
    <reaction evidence="1">
        <text>ATP + protein L-histidine = ADP + protein N-phospho-L-histidine.</text>
        <dbReference type="EC" id="2.7.13.3"/>
    </reaction>
</comment>
<gene>
    <name evidence="10" type="ORF">F7231_05360</name>
</gene>
<dbReference type="Pfam" id="PF13426">
    <property type="entry name" value="PAS_9"/>
    <property type="match status" value="1"/>
</dbReference>
<dbReference type="SUPFAM" id="SSF47384">
    <property type="entry name" value="Homodimeric domain of signal transducing histidine kinase"/>
    <property type="match status" value="1"/>
</dbReference>
<dbReference type="InterPro" id="IPR005467">
    <property type="entry name" value="His_kinase_dom"/>
</dbReference>
<proteinExistence type="predicted"/>
<keyword evidence="4" id="KW-0808">Transferase</keyword>
<evidence type="ECO:0000313" key="10">
    <source>
        <dbReference type="EMBL" id="NID09589.1"/>
    </source>
</evidence>
<dbReference type="Gene3D" id="3.30.565.10">
    <property type="entry name" value="Histidine kinase-like ATPase, C-terminal domain"/>
    <property type="match status" value="1"/>
</dbReference>
<dbReference type="SUPFAM" id="SSF55785">
    <property type="entry name" value="PYP-like sensor domain (PAS domain)"/>
    <property type="match status" value="1"/>
</dbReference>
<dbReference type="InterPro" id="IPR036890">
    <property type="entry name" value="HATPase_C_sf"/>
</dbReference>
<evidence type="ECO:0000256" key="7">
    <source>
        <dbReference type="SAM" id="Coils"/>
    </source>
</evidence>